<sequence>MVFTKENKHPFGGGLLVDDTSSDLALPSSIFQCIGFIGQRDGHHRGRKDVLNGLGALQRGQALLTSKCCNKHIASETHGHSVSFLASASDSDRWSIRRGLETRYRAISMHNIHPTPLEPIESTCLLLHVVTGHVLWFRTSKGSDAKNVQRMMGALWSAAPQYAVQCQCGGQ</sequence>
<accession>A0A8X6S496</accession>
<comment type="caution">
    <text evidence="1">The sequence shown here is derived from an EMBL/GenBank/DDBJ whole genome shotgun (WGS) entry which is preliminary data.</text>
</comment>
<dbReference type="Proteomes" id="UP000887159">
    <property type="component" value="Unassembled WGS sequence"/>
</dbReference>
<reference evidence="1" key="1">
    <citation type="submission" date="2020-08" db="EMBL/GenBank/DDBJ databases">
        <title>Multicomponent nature underlies the extraordinary mechanical properties of spider dragline silk.</title>
        <authorList>
            <person name="Kono N."/>
            <person name="Nakamura H."/>
            <person name="Mori M."/>
            <person name="Yoshida Y."/>
            <person name="Ohtoshi R."/>
            <person name="Malay A.D."/>
            <person name="Moran D.A.P."/>
            <person name="Tomita M."/>
            <person name="Numata K."/>
            <person name="Arakawa K."/>
        </authorList>
    </citation>
    <scope>NUCLEOTIDE SEQUENCE</scope>
</reference>
<keyword evidence="2" id="KW-1185">Reference proteome</keyword>
<evidence type="ECO:0000313" key="2">
    <source>
        <dbReference type="Proteomes" id="UP000887159"/>
    </source>
</evidence>
<proteinExistence type="predicted"/>
<gene>
    <name evidence="1" type="ORF">TNCV_3523801</name>
</gene>
<protein>
    <submittedName>
        <fullName evidence="1">Uncharacterized protein</fullName>
    </submittedName>
</protein>
<organism evidence="1 2">
    <name type="scientific">Trichonephila clavipes</name>
    <name type="common">Golden silk orbweaver</name>
    <name type="synonym">Nephila clavipes</name>
    <dbReference type="NCBI Taxonomy" id="2585209"/>
    <lineage>
        <taxon>Eukaryota</taxon>
        <taxon>Metazoa</taxon>
        <taxon>Ecdysozoa</taxon>
        <taxon>Arthropoda</taxon>
        <taxon>Chelicerata</taxon>
        <taxon>Arachnida</taxon>
        <taxon>Araneae</taxon>
        <taxon>Araneomorphae</taxon>
        <taxon>Entelegynae</taxon>
        <taxon>Araneoidea</taxon>
        <taxon>Nephilidae</taxon>
        <taxon>Trichonephila</taxon>
    </lineage>
</organism>
<dbReference type="AlphaFoldDB" id="A0A8X6S496"/>
<name>A0A8X6S496_TRICX</name>
<evidence type="ECO:0000313" key="1">
    <source>
        <dbReference type="EMBL" id="GFY06524.1"/>
    </source>
</evidence>
<dbReference type="EMBL" id="BMAU01021261">
    <property type="protein sequence ID" value="GFY06524.1"/>
    <property type="molecule type" value="Genomic_DNA"/>
</dbReference>